<dbReference type="GO" id="GO:0043531">
    <property type="term" value="F:ADP binding"/>
    <property type="evidence" value="ECO:0007669"/>
    <property type="project" value="TreeGrafter"/>
</dbReference>
<keyword evidence="6" id="KW-1185">Reference proteome</keyword>
<comment type="similarity">
    <text evidence="1">Belongs to the ATPase alpha/beta chains family.</text>
</comment>
<dbReference type="STRING" id="3818.A0A445BKN5"/>
<name>A0A445BKN5_ARAHY</name>
<dbReference type="PANTHER" id="PTHR48082">
    <property type="entry name" value="ATP SYNTHASE SUBUNIT ALPHA, MITOCHONDRIAL"/>
    <property type="match status" value="1"/>
</dbReference>
<dbReference type="EMBL" id="SDMP01000009">
    <property type="protein sequence ID" value="RYR39239.1"/>
    <property type="molecule type" value="Genomic_DNA"/>
</dbReference>
<organism evidence="5 6">
    <name type="scientific">Arachis hypogaea</name>
    <name type="common">Peanut</name>
    <dbReference type="NCBI Taxonomy" id="3818"/>
    <lineage>
        <taxon>Eukaryota</taxon>
        <taxon>Viridiplantae</taxon>
        <taxon>Streptophyta</taxon>
        <taxon>Embryophyta</taxon>
        <taxon>Tracheophyta</taxon>
        <taxon>Spermatophyta</taxon>
        <taxon>Magnoliopsida</taxon>
        <taxon>eudicotyledons</taxon>
        <taxon>Gunneridae</taxon>
        <taxon>Pentapetalae</taxon>
        <taxon>rosids</taxon>
        <taxon>fabids</taxon>
        <taxon>Fabales</taxon>
        <taxon>Fabaceae</taxon>
        <taxon>Papilionoideae</taxon>
        <taxon>50 kb inversion clade</taxon>
        <taxon>dalbergioids sensu lato</taxon>
        <taxon>Dalbergieae</taxon>
        <taxon>Pterocarpus clade</taxon>
        <taxon>Arachis</taxon>
    </lineage>
</organism>
<dbReference type="InterPro" id="IPR005294">
    <property type="entry name" value="ATP_synth_F1_asu"/>
</dbReference>
<keyword evidence="3" id="KW-0406">Ion transport</keyword>
<accession>A0A445BKN5</accession>
<evidence type="ECO:0000256" key="2">
    <source>
        <dbReference type="ARBA" id="ARBA00022448"/>
    </source>
</evidence>
<dbReference type="SUPFAM" id="SSF50615">
    <property type="entry name" value="N-terminal domain of alpha and beta subunits of F1 ATP synthase"/>
    <property type="match status" value="1"/>
</dbReference>
<dbReference type="Proteomes" id="UP000289738">
    <property type="component" value="Chromosome A09"/>
</dbReference>
<proteinExistence type="inferred from homology"/>
<dbReference type="GO" id="GO:0005524">
    <property type="term" value="F:ATP binding"/>
    <property type="evidence" value="ECO:0007669"/>
    <property type="project" value="UniProtKB-KW"/>
</dbReference>
<dbReference type="GO" id="GO:0046933">
    <property type="term" value="F:proton-transporting ATP synthase activity, rotational mechanism"/>
    <property type="evidence" value="ECO:0007669"/>
    <property type="project" value="InterPro"/>
</dbReference>
<feature type="domain" description="ATPase F1/V1/A1 complex alpha/beta subunit N-terminal" evidence="4">
    <location>
        <begin position="38"/>
        <end position="101"/>
    </location>
</feature>
<gene>
    <name evidence="5" type="ORF">Ahy_A09g044738</name>
</gene>
<protein>
    <recommendedName>
        <fullName evidence="4">ATPase F1/V1/A1 complex alpha/beta subunit N-terminal domain-containing protein</fullName>
    </recommendedName>
</protein>
<keyword evidence="3" id="KW-0375">Hydrogen ion transport</keyword>
<evidence type="ECO:0000259" key="4">
    <source>
        <dbReference type="Pfam" id="PF02874"/>
    </source>
</evidence>
<dbReference type="Gene3D" id="2.40.30.20">
    <property type="match status" value="1"/>
</dbReference>
<dbReference type="CDD" id="cd18116">
    <property type="entry name" value="ATP-synt_F1_alpha_N"/>
    <property type="match status" value="1"/>
</dbReference>
<evidence type="ECO:0000313" key="5">
    <source>
        <dbReference type="EMBL" id="RYR39239.1"/>
    </source>
</evidence>
<comment type="caution">
    <text evidence="5">The sequence shown here is derived from an EMBL/GenBank/DDBJ whole genome shotgun (WGS) entry which is preliminary data.</text>
</comment>
<dbReference type="AlphaFoldDB" id="A0A445BKN5"/>
<evidence type="ECO:0000313" key="6">
    <source>
        <dbReference type="Proteomes" id="UP000289738"/>
    </source>
</evidence>
<dbReference type="InterPro" id="IPR004100">
    <property type="entry name" value="ATPase_F1/V1/A1_a/bsu_N"/>
</dbReference>
<dbReference type="InterPro" id="IPR036121">
    <property type="entry name" value="ATPase_F1/V1/A1_a/bsu_N_sf"/>
</dbReference>
<evidence type="ECO:0000256" key="1">
    <source>
        <dbReference type="ARBA" id="ARBA00008936"/>
    </source>
</evidence>
<evidence type="ECO:0000256" key="3">
    <source>
        <dbReference type="ARBA" id="ARBA00022781"/>
    </source>
</evidence>
<sequence>MINQVRQRIFQQALQGTLGTLNSCLNSELYLRTISIVNIGTVLQVSDGIARIYGLDEVIAGELVKFEKGTKGIALNLESNNVGVVLMGDGLIIQERSSVKAIERIAHIPVIEAYLGRVINEGLNQLVVEEKFHLSNLD</sequence>
<dbReference type="GO" id="GO:0045259">
    <property type="term" value="C:proton-transporting ATP synthase complex"/>
    <property type="evidence" value="ECO:0007669"/>
    <property type="project" value="InterPro"/>
</dbReference>
<dbReference type="InterPro" id="IPR023366">
    <property type="entry name" value="ATP_synth_asu-like_sf"/>
</dbReference>
<reference evidence="5 6" key="1">
    <citation type="submission" date="2019-01" db="EMBL/GenBank/DDBJ databases">
        <title>Sequencing of cultivated peanut Arachis hypogaea provides insights into genome evolution and oil improvement.</title>
        <authorList>
            <person name="Chen X."/>
        </authorList>
    </citation>
    <scope>NUCLEOTIDE SEQUENCE [LARGE SCALE GENOMIC DNA]</scope>
    <source>
        <strain evidence="6">cv. Fuhuasheng</strain>
        <tissue evidence="5">Leaves</tissue>
    </source>
</reference>
<keyword evidence="2" id="KW-0813">Transport</keyword>
<dbReference type="Pfam" id="PF02874">
    <property type="entry name" value="ATP-synt_ab_N"/>
    <property type="match status" value="1"/>
</dbReference>
<dbReference type="PANTHER" id="PTHR48082:SF2">
    <property type="entry name" value="ATP SYNTHASE SUBUNIT ALPHA, MITOCHONDRIAL"/>
    <property type="match status" value="1"/>
</dbReference>